<accession>A0A5D4T0A3</accession>
<gene>
    <name evidence="2" type="ORF">FZC76_13215</name>
</gene>
<dbReference type="InterPro" id="IPR002731">
    <property type="entry name" value="ATPase_BadF"/>
</dbReference>
<sequence>MIIGIDGGGTKTTGVAVDEDGKILAIKTVGPSNPNSSPEETVRHEIKELFSVLTKEKALTEEDVVFAGISGVESGGKKEWFIELLKEFAGPYAKIFVDNDAVTALYSETKGQPGIVCISGTGSIVYGINAMLERDRVGGWGYLIGDGYSGFALGKKTLDHIFSLYDQGESPGEMTDKILNQFKVETVPELVPVVYEMGKTRDRVAAIAKIVIELSCIGDEKAIGFLHEAADSMMKDITLLFHKLYGREGEHTQIPIVLTGGINQHSKEIITYLLEKGLKERSPFSFKLAAQHPVAGAIYAAHKAMGKDITPIFIKRLEAELTKWMKTDVKG</sequence>
<evidence type="ECO:0000313" key="2">
    <source>
        <dbReference type="EMBL" id="TYS67536.1"/>
    </source>
</evidence>
<dbReference type="PANTHER" id="PTHR43190:SF3">
    <property type="entry name" value="N-ACETYL-D-GLUCOSAMINE KINASE"/>
    <property type="match status" value="1"/>
</dbReference>
<evidence type="ECO:0000259" key="1">
    <source>
        <dbReference type="Pfam" id="PF01869"/>
    </source>
</evidence>
<reference evidence="2 3" key="1">
    <citation type="submission" date="2019-08" db="EMBL/GenBank/DDBJ databases">
        <title>Bacillus genomes from the desert of Cuatro Cienegas, Coahuila.</title>
        <authorList>
            <person name="Olmedo-Alvarez G."/>
        </authorList>
    </citation>
    <scope>NUCLEOTIDE SEQUENCE [LARGE SCALE GENOMIC DNA]</scope>
    <source>
        <strain evidence="2 3">CH28_1T</strain>
    </source>
</reference>
<protein>
    <submittedName>
        <fullName evidence="2">ROK family protein</fullName>
    </submittedName>
</protein>
<dbReference type="RefSeq" id="WP_148988650.1">
    <property type="nucleotide sequence ID" value="NZ_VTEV01000005.1"/>
</dbReference>
<dbReference type="OrthoDB" id="9772633at2"/>
<dbReference type="EMBL" id="VTEV01000005">
    <property type="protein sequence ID" value="TYS67536.1"/>
    <property type="molecule type" value="Genomic_DNA"/>
</dbReference>
<name>A0A5D4T0A3_9BACI</name>
<feature type="domain" description="ATPase BadF/BadG/BcrA/BcrD type" evidence="1">
    <location>
        <begin position="3"/>
        <end position="280"/>
    </location>
</feature>
<dbReference type="Proteomes" id="UP000322524">
    <property type="component" value="Unassembled WGS sequence"/>
</dbReference>
<comment type="caution">
    <text evidence="2">The sequence shown here is derived from an EMBL/GenBank/DDBJ whole genome shotgun (WGS) entry which is preliminary data.</text>
</comment>
<dbReference type="Gene3D" id="3.30.420.40">
    <property type="match status" value="2"/>
</dbReference>
<dbReference type="Pfam" id="PF01869">
    <property type="entry name" value="BcrAD_BadFG"/>
    <property type="match status" value="1"/>
</dbReference>
<evidence type="ECO:0000313" key="3">
    <source>
        <dbReference type="Proteomes" id="UP000322524"/>
    </source>
</evidence>
<dbReference type="SUPFAM" id="SSF53067">
    <property type="entry name" value="Actin-like ATPase domain"/>
    <property type="match status" value="2"/>
</dbReference>
<dbReference type="InterPro" id="IPR052519">
    <property type="entry name" value="Euk-type_GlcNAc_Kinase"/>
</dbReference>
<dbReference type="InterPro" id="IPR043129">
    <property type="entry name" value="ATPase_NBD"/>
</dbReference>
<dbReference type="AlphaFoldDB" id="A0A5D4T0A3"/>
<dbReference type="PANTHER" id="PTHR43190">
    <property type="entry name" value="N-ACETYL-D-GLUCOSAMINE KINASE"/>
    <property type="match status" value="1"/>
</dbReference>
<dbReference type="CDD" id="cd24007">
    <property type="entry name" value="ASKHA_NBD_eukNAGK-like"/>
    <property type="match status" value="1"/>
</dbReference>
<proteinExistence type="predicted"/>
<organism evidence="2 3">
    <name type="scientific">Sutcliffiella horikoshii</name>
    <dbReference type="NCBI Taxonomy" id="79883"/>
    <lineage>
        <taxon>Bacteria</taxon>
        <taxon>Bacillati</taxon>
        <taxon>Bacillota</taxon>
        <taxon>Bacilli</taxon>
        <taxon>Bacillales</taxon>
        <taxon>Bacillaceae</taxon>
        <taxon>Sutcliffiella</taxon>
    </lineage>
</organism>